<protein>
    <recommendedName>
        <fullName evidence="2">Beta-glucuronidase C-terminal domain-containing protein</fullName>
    </recommendedName>
</protein>
<dbReference type="SUPFAM" id="SSF51445">
    <property type="entry name" value="(Trans)glycosidases"/>
    <property type="match status" value="1"/>
</dbReference>
<dbReference type="Pfam" id="PF16862">
    <property type="entry name" value="Glyco_hydro_79C"/>
    <property type="match status" value="1"/>
</dbReference>
<dbReference type="EMBL" id="JAFIMR010000035">
    <property type="protein sequence ID" value="KAI1859136.1"/>
    <property type="molecule type" value="Genomic_DNA"/>
</dbReference>
<proteinExistence type="predicted"/>
<keyword evidence="4" id="KW-1185">Reference proteome</keyword>
<dbReference type="PANTHER" id="PTHR36183">
    <property type="entry name" value="BETA-GLUCURONIDASE"/>
    <property type="match status" value="1"/>
</dbReference>
<dbReference type="InterPro" id="IPR017853">
    <property type="entry name" value="GH"/>
</dbReference>
<name>A0A9Q0ALI8_9PEZI</name>
<dbReference type="Proteomes" id="UP000829685">
    <property type="component" value="Unassembled WGS sequence"/>
</dbReference>
<dbReference type="PANTHER" id="PTHR36183:SF3">
    <property type="entry name" value="BETA-GLUCURONIDASE C-TERMINAL DOMAIN-CONTAINING PROTEIN"/>
    <property type="match status" value="1"/>
</dbReference>
<gene>
    <name evidence="3" type="ORF">JX265_010613</name>
</gene>
<comment type="caution">
    <text evidence="3">The sequence shown here is derived from an EMBL/GenBank/DDBJ whole genome shotgun (WGS) entry which is preliminary data.</text>
</comment>
<accession>A0A9Q0ALI8</accession>
<organism evidence="3 4">
    <name type="scientific">Neoarthrinium moseri</name>
    <dbReference type="NCBI Taxonomy" id="1658444"/>
    <lineage>
        <taxon>Eukaryota</taxon>
        <taxon>Fungi</taxon>
        <taxon>Dikarya</taxon>
        <taxon>Ascomycota</taxon>
        <taxon>Pezizomycotina</taxon>
        <taxon>Sordariomycetes</taxon>
        <taxon>Xylariomycetidae</taxon>
        <taxon>Amphisphaeriales</taxon>
        <taxon>Apiosporaceae</taxon>
        <taxon>Neoarthrinium</taxon>
    </lineage>
</organism>
<dbReference type="Gene3D" id="3.20.20.80">
    <property type="entry name" value="Glycosidases"/>
    <property type="match status" value="1"/>
</dbReference>
<dbReference type="InterPro" id="IPR031728">
    <property type="entry name" value="GlcAase_C"/>
</dbReference>
<reference evidence="3" key="1">
    <citation type="submission" date="2021-03" db="EMBL/GenBank/DDBJ databases">
        <title>Revisited historic fungal species revealed as producer of novel bioactive compounds through whole genome sequencing and comparative genomics.</title>
        <authorList>
            <person name="Vignolle G.A."/>
            <person name="Hochenegger N."/>
            <person name="Mach R.L."/>
            <person name="Mach-Aigner A.R."/>
            <person name="Javad Rahimi M."/>
            <person name="Salim K.A."/>
            <person name="Chan C.M."/>
            <person name="Lim L.B.L."/>
            <person name="Cai F."/>
            <person name="Druzhinina I.S."/>
            <person name="U'Ren J.M."/>
            <person name="Derntl C."/>
        </authorList>
    </citation>
    <scope>NUCLEOTIDE SEQUENCE</scope>
    <source>
        <strain evidence="3">TUCIM 5799</strain>
    </source>
</reference>
<sequence length="493" mass="53475">MAGLRLYLGAAAAVASRTLAAVTVTYPVPSTTPSNSVELDSAPVGVSMEFFMWPSYMTNISIATDCLKHFDELYGKKTPTRIGGTTQDRATYDPDFDGYVSYHVDHPLDAPMTLTYGPKFFDLISAWGAETTLGFNRGDNNFTNTMEAALTAQSRAGEFLLAIELGNEPDLYYLYWNKPVATAPWNETQEGANAAQWAQAFIDSWDGEQPILSAGVYGVPLSLQPDGPNMIYLVSEAYNETVKAGTKVYCAHAYALSTGTDLQTEMNHIRTASDISQFKDDVALVNSIGRDHIIGEAGFHGQDVDIDATLGSAVQMVDKTLLATSIGLKQIYYHQGTINQAYFNWWSDDQVEAPFYGGYFAALALSGGDHIIASDNGTDSYAQYIIYKDGSPFKAVLVNTDYYSGTGDRNQTTFTLTGLSCSKTVKTLRMTAPSSDYTTTADTSVAQQLTIGGRYFSNKDCAAIGEEHFEEVKTSGGKASFTVGASEALIVYL</sequence>
<evidence type="ECO:0000313" key="4">
    <source>
        <dbReference type="Proteomes" id="UP000829685"/>
    </source>
</evidence>
<dbReference type="InterPro" id="IPR052974">
    <property type="entry name" value="GH79_Enzymes"/>
</dbReference>
<feature type="domain" description="Beta-glucuronidase C-terminal" evidence="2">
    <location>
        <begin position="383"/>
        <end position="490"/>
    </location>
</feature>
<evidence type="ECO:0000256" key="1">
    <source>
        <dbReference type="SAM" id="SignalP"/>
    </source>
</evidence>
<evidence type="ECO:0000313" key="3">
    <source>
        <dbReference type="EMBL" id="KAI1859136.1"/>
    </source>
</evidence>
<keyword evidence="1" id="KW-0732">Signal</keyword>
<evidence type="ECO:0000259" key="2">
    <source>
        <dbReference type="Pfam" id="PF16862"/>
    </source>
</evidence>
<feature type="signal peptide" evidence="1">
    <location>
        <begin position="1"/>
        <end position="20"/>
    </location>
</feature>
<dbReference type="AlphaFoldDB" id="A0A9Q0ALI8"/>
<feature type="chain" id="PRO_5040149777" description="Beta-glucuronidase C-terminal domain-containing protein" evidence="1">
    <location>
        <begin position="21"/>
        <end position="493"/>
    </location>
</feature>